<reference evidence="1" key="2">
    <citation type="submission" date="2023-01" db="EMBL/GenBank/DDBJ databases">
        <authorList>
            <person name="Sun Q."/>
            <person name="Evtushenko L."/>
        </authorList>
    </citation>
    <scope>NUCLEOTIDE SEQUENCE</scope>
    <source>
        <strain evidence="1">VKM B-2935</strain>
    </source>
</reference>
<accession>A0A9W6K105</accession>
<organism evidence="1 2">
    <name type="scientific">Pseudomonas turukhanskensis</name>
    <dbReference type="NCBI Taxonomy" id="1806536"/>
    <lineage>
        <taxon>Bacteria</taxon>
        <taxon>Pseudomonadati</taxon>
        <taxon>Pseudomonadota</taxon>
        <taxon>Gammaproteobacteria</taxon>
        <taxon>Pseudomonadales</taxon>
        <taxon>Pseudomonadaceae</taxon>
        <taxon>Pseudomonas</taxon>
    </lineage>
</organism>
<dbReference type="RefSeq" id="WP_271193759.1">
    <property type="nucleotide sequence ID" value="NZ_BSFN01000001.1"/>
</dbReference>
<keyword evidence="2" id="KW-1185">Reference proteome</keyword>
<evidence type="ECO:0000313" key="2">
    <source>
        <dbReference type="Proteomes" id="UP001143328"/>
    </source>
</evidence>
<evidence type="ECO:0000313" key="1">
    <source>
        <dbReference type="EMBL" id="GLK87511.1"/>
    </source>
</evidence>
<name>A0A9W6K105_9PSED</name>
<proteinExistence type="predicted"/>
<reference evidence="1" key="1">
    <citation type="journal article" date="2014" name="Int. J. Syst. Evol. Microbiol.">
        <title>Complete genome sequence of Corynebacterium casei LMG S-19264T (=DSM 44701T), isolated from a smear-ripened cheese.</title>
        <authorList>
            <consortium name="US DOE Joint Genome Institute (JGI-PGF)"/>
            <person name="Walter F."/>
            <person name="Albersmeier A."/>
            <person name="Kalinowski J."/>
            <person name="Ruckert C."/>
        </authorList>
    </citation>
    <scope>NUCLEOTIDE SEQUENCE</scope>
    <source>
        <strain evidence="1">VKM B-2935</strain>
    </source>
</reference>
<dbReference type="EMBL" id="BSFN01000001">
    <property type="protein sequence ID" value="GLK87511.1"/>
    <property type="molecule type" value="Genomic_DNA"/>
</dbReference>
<dbReference type="Proteomes" id="UP001143328">
    <property type="component" value="Unassembled WGS sequence"/>
</dbReference>
<protein>
    <recommendedName>
        <fullName evidence="3">Lipoprotein</fullName>
    </recommendedName>
</protein>
<comment type="caution">
    <text evidence="1">The sequence shown here is derived from an EMBL/GenBank/DDBJ whole genome shotgun (WGS) entry which is preliminary data.</text>
</comment>
<dbReference type="PROSITE" id="PS51257">
    <property type="entry name" value="PROKAR_LIPOPROTEIN"/>
    <property type="match status" value="1"/>
</dbReference>
<gene>
    <name evidence="1" type="ORF">GCM10017655_05730</name>
</gene>
<dbReference type="AlphaFoldDB" id="A0A9W6K105"/>
<sequence length="141" mass="15499">MRPFLLAACLLTLGGCAMMPTPDPTQAWVDLHTSEANTLQAAKVDTSALDDDRYFQVTPGQHELHMFLQFNVAPTNIGPDSQGLERTCVLKLAYPEFAAGQRYNLVAGSIGFRPWAKLYDQQNQLLARAKEGRCGEVGMTP</sequence>
<evidence type="ECO:0008006" key="3">
    <source>
        <dbReference type="Google" id="ProtNLM"/>
    </source>
</evidence>